<keyword evidence="4" id="KW-0804">Transcription</keyword>
<evidence type="ECO:0000313" key="7">
    <source>
        <dbReference type="EMBL" id="MBS4188103.1"/>
    </source>
</evidence>
<dbReference type="InterPro" id="IPR018490">
    <property type="entry name" value="cNMP-bd_dom_sf"/>
</dbReference>
<feature type="domain" description="Cyclic nucleotide-binding" evidence="5">
    <location>
        <begin position="16"/>
        <end position="138"/>
    </location>
</feature>
<dbReference type="PRINTS" id="PR00034">
    <property type="entry name" value="HTHCRP"/>
</dbReference>
<keyword evidence="1" id="KW-0805">Transcription regulation</keyword>
<dbReference type="SMART" id="SM00100">
    <property type="entry name" value="cNMP"/>
    <property type="match status" value="1"/>
</dbReference>
<comment type="caution">
    <text evidence="7">The sequence shown here is derived from an EMBL/GenBank/DDBJ whole genome shotgun (WGS) entry which is preliminary data.</text>
</comment>
<dbReference type="InterPro" id="IPR036390">
    <property type="entry name" value="WH_DNA-bd_sf"/>
</dbReference>
<feature type="domain" description="HTH crp-type" evidence="6">
    <location>
        <begin position="152"/>
        <end position="224"/>
    </location>
</feature>
<dbReference type="InterPro" id="IPR000595">
    <property type="entry name" value="cNMP-bd_dom"/>
</dbReference>
<protein>
    <submittedName>
        <fullName evidence="7">Crp/Fnr family transcriptional regulator</fullName>
    </submittedName>
</protein>
<evidence type="ECO:0000256" key="4">
    <source>
        <dbReference type="ARBA" id="ARBA00023163"/>
    </source>
</evidence>
<dbReference type="InterPro" id="IPR014710">
    <property type="entry name" value="RmlC-like_jellyroll"/>
</dbReference>
<dbReference type="Gene3D" id="2.60.120.10">
    <property type="entry name" value="Jelly Rolls"/>
    <property type="match status" value="1"/>
</dbReference>
<organism evidence="7">
    <name type="scientific">Neobacillus citreus</name>
    <dbReference type="NCBI Taxonomy" id="2833578"/>
    <lineage>
        <taxon>Bacteria</taxon>
        <taxon>Bacillati</taxon>
        <taxon>Bacillota</taxon>
        <taxon>Bacilli</taxon>
        <taxon>Bacillales</taxon>
        <taxon>Bacillaceae</taxon>
        <taxon>Neobacillus</taxon>
    </lineage>
</organism>
<accession>A0A942TAT5</accession>
<dbReference type="InterPro" id="IPR050397">
    <property type="entry name" value="Env_Response_Regulators"/>
</dbReference>
<name>A0A942TAT5_9BACI</name>
<dbReference type="GO" id="GO:0003677">
    <property type="term" value="F:DNA binding"/>
    <property type="evidence" value="ECO:0007669"/>
    <property type="project" value="UniProtKB-KW"/>
</dbReference>
<dbReference type="PANTHER" id="PTHR24567:SF26">
    <property type="entry name" value="REGULATORY PROTEIN YEIL"/>
    <property type="match status" value="1"/>
</dbReference>
<dbReference type="SMART" id="SM00419">
    <property type="entry name" value="HTH_CRP"/>
    <property type="match status" value="1"/>
</dbReference>
<dbReference type="GO" id="GO:0005829">
    <property type="term" value="C:cytosol"/>
    <property type="evidence" value="ECO:0007669"/>
    <property type="project" value="TreeGrafter"/>
</dbReference>
<dbReference type="PROSITE" id="PS51063">
    <property type="entry name" value="HTH_CRP_2"/>
    <property type="match status" value="1"/>
</dbReference>
<proteinExistence type="predicted"/>
<dbReference type="Pfam" id="PF00027">
    <property type="entry name" value="cNMP_binding"/>
    <property type="match status" value="1"/>
</dbReference>
<dbReference type="GO" id="GO:0003700">
    <property type="term" value="F:DNA-binding transcription factor activity"/>
    <property type="evidence" value="ECO:0007669"/>
    <property type="project" value="TreeGrafter"/>
</dbReference>
<keyword evidence="2" id="KW-0238">DNA-binding</keyword>
<dbReference type="InterPro" id="IPR012318">
    <property type="entry name" value="HTH_CRP"/>
</dbReference>
<dbReference type="EMBL" id="JAGYPE010000010">
    <property type="protein sequence ID" value="MBS4188103.1"/>
    <property type="molecule type" value="Genomic_DNA"/>
</dbReference>
<dbReference type="PROSITE" id="PS50042">
    <property type="entry name" value="CNMP_BINDING_3"/>
    <property type="match status" value="1"/>
</dbReference>
<dbReference type="PANTHER" id="PTHR24567">
    <property type="entry name" value="CRP FAMILY TRANSCRIPTIONAL REGULATORY PROTEIN"/>
    <property type="match status" value="1"/>
</dbReference>
<dbReference type="SUPFAM" id="SSF51206">
    <property type="entry name" value="cAMP-binding domain-like"/>
    <property type="match status" value="1"/>
</dbReference>
<dbReference type="InterPro" id="IPR036388">
    <property type="entry name" value="WH-like_DNA-bd_sf"/>
</dbReference>
<dbReference type="Pfam" id="PF13545">
    <property type="entry name" value="HTH_Crp_2"/>
    <property type="match status" value="1"/>
</dbReference>
<sequence length="234" mass="27519">MIQEVDKEGLLRKIEIFKDLSPKSLNIIERRIQTLEVKKGMRIIKEDEKAKGVFFIHSGSVKLAKQDENGNEIIVCVKQQGDIFAEACLFTRKEECYPATATMLEDGRLFFLDKQELEQDLYQYPELSMQMIRYMSDALREMTSQLRDVVLLDVYAKTVKMLERLGRKFNPDFKRWEVEIPLTVQEFATVVGTSRESISRVFSKLKKEEMIDLKSRKIIILDWCKFCTLLHKEY</sequence>
<evidence type="ECO:0000259" key="5">
    <source>
        <dbReference type="PROSITE" id="PS50042"/>
    </source>
</evidence>
<dbReference type="CDD" id="cd00038">
    <property type="entry name" value="CAP_ED"/>
    <property type="match status" value="1"/>
</dbReference>
<dbReference type="Gene3D" id="1.10.10.10">
    <property type="entry name" value="Winged helix-like DNA-binding domain superfamily/Winged helix DNA-binding domain"/>
    <property type="match status" value="1"/>
</dbReference>
<evidence type="ECO:0000256" key="3">
    <source>
        <dbReference type="ARBA" id="ARBA00023159"/>
    </source>
</evidence>
<dbReference type="AlphaFoldDB" id="A0A942TAT5"/>
<keyword evidence="3" id="KW-0010">Activator</keyword>
<gene>
    <name evidence="7" type="ORF">KHB02_42765</name>
</gene>
<evidence type="ECO:0000256" key="1">
    <source>
        <dbReference type="ARBA" id="ARBA00023015"/>
    </source>
</evidence>
<reference evidence="7" key="1">
    <citation type="submission" date="2021-05" db="EMBL/GenBank/DDBJ databases">
        <title>Novel Bacillus species.</title>
        <authorList>
            <person name="Liu G."/>
        </authorList>
    </citation>
    <scope>NUCLEOTIDE SEQUENCE</scope>
    <source>
        <strain evidence="7">FJAT-50051</strain>
    </source>
</reference>
<evidence type="ECO:0000256" key="2">
    <source>
        <dbReference type="ARBA" id="ARBA00023125"/>
    </source>
</evidence>
<evidence type="ECO:0000259" key="6">
    <source>
        <dbReference type="PROSITE" id="PS51063"/>
    </source>
</evidence>
<dbReference type="SUPFAM" id="SSF46785">
    <property type="entry name" value="Winged helix' DNA-binding domain"/>
    <property type="match status" value="1"/>
</dbReference>